<keyword evidence="2" id="KW-1185">Reference proteome</keyword>
<comment type="caution">
    <text evidence="1">The sequence shown here is derived from an EMBL/GenBank/DDBJ whole genome shotgun (WGS) entry which is preliminary data.</text>
</comment>
<dbReference type="EMBL" id="WSTB01000002">
    <property type="protein sequence ID" value="MWB93636.1"/>
    <property type="molecule type" value="Genomic_DNA"/>
</dbReference>
<dbReference type="RefSeq" id="WP_160373559.1">
    <property type="nucleotide sequence ID" value="NZ_WSTB01000002.1"/>
</dbReference>
<evidence type="ECO:0000313" key="2">
    <source>
        <dbReference type="Proteomes" id="UP000471501"/>
    </source>
</evidence>
<proteinExistence type="predicted"/>
<dbReference type="AlphaFoldDB" id="A0A6I4NGI3"/>
<protein>
    <submittedName>
        <fullName evidence="1">Uncharacterized protein</fullName>
    </submittedName>
</protein>
<evidence type="ECO:0000313" key="1">
    <source>
        <dbReference type="EMBL" id="MWB93636.1"/>
    </source>
</evidence>
<name>A0A6I4NGI3_9FLAO</name>
<accession>A0A6I4NGI3</accession>
<dbReference type="Proteomes" id="UP000471501">
    <property type="component" value="Unassembled WGS sequence"/>
</dbReference>
<sequence length="196" mass="22807">MSLIPDEMNFIPGKSMKIKNVSTFKDDNVCIGSYAIKNDTVVSQYEMQLKYSLIVIKLKNVSKNCSFNHHQSANYSTPGYFSIVNEGLYEVNLSPEVFNDDYKINSIDFFSDSKINYQVNNDTIKSFDLNFNKYTIKINNQDTKLIYSKVEYYGLKNLNANVLFYKIEDETYVYIMTPLKKNILLDKNILYDQIFG</sequence>
<gene>
    <name evidence="1" type="ORF">GON26_04640</name>
</gene>
<organism evidence="1 2">
    <name type="scientific">Flavobacterium hydrocarbonoxydans</name>
    <dbReference type="NCBI Taxonomy" id="2683249"/>
    <lineage>
        <taxon>Bacteria</taxon>
        <taxon>Pseudomonadati</taxon>
        <taxon>Bacteroidota</taxon>
        <taxon>Flavobacteriia</taxon>
        <taxon>Flavobacteriales</taxon>
        <taxon>Flavobacteriaceae</taxon>
        <taxon>Flavobacterium</taxon>
    </lineage>
</organism>
<reference evidence="1 2" key="1">
    <citation type="submission" date="2019-12" db="EMBL/GenBank/DDBJ databases">
        <authorList>
            <person name="Kim Y.S."/>
        </authorList>
    </citation>
    <scope>NUCLEOTIDE SEQUENCE [LARGE SCALE GENOMIC DNA]</scope>
    <source>
        <strain evidence="1 2">GA093</strain>
    </source>
</reference>